<keyword evidence="4" id="KW-0699">rRNA-binding</keyword>
<dbReference type="NCBIfam" id="TIGR00165">
    <property type="entry name" value="S18"/>
    <property type="match status" value="1"/>
</dbReference>
<dbReference type="Proteomes" id="UP000184233">
    <property type="component" value="Unassembled WGS sequence"/>
</dbReference>
<gene>
    <name evidence="4" type="primary">rpsR</name>
    <name evidence="6" type="ORF">BGO89_01085</name>
</gene>
<dbReference type="InterPro" id="IPR036870">
    <property type="entry name" value="Ribosomal_bS18_sf"/>
</dbReference>
<keyword evidence="4" id="KW-0694">RNA-binding</keyword>
<evidence type="ECO:0000256" key="2">
    <source>
        <dbReference type="ARBA" id="ARBA00022980"/>
    </source>
</evidence>
<dbReference type="PANTHER" id="PTHR13479">
    <property type="entry name" value="30S RIBOSOMAL PROTEIN S18"/>
    <property type="match status" value="1"/>
</dbReference>
<proteinExistence type="inferred from homology"/>
<dbReference type="SUPFAM" id="SSF46911">
    <property type="entry name" value="Ribosomal protein S18"/>
    <property type="match status" value="1"/>
</dbReference>
<name>A0A1M3L778_9BACT</name>
<comment type="caution">
    <text evidence="6">The sequence shown here is derived from an EMBL/GenBank/DDBJ whole genome shotgun (WGS) entry which is preliminary data.</text>
</comment>
<dbReference type="GO" id="GO:0003735">
    <property type="term" value="F:structural constituent of ribosome"/>
    <property type="evidence" value="ECO:0007669"/>
    <property type="project" value="InterPro"/>
</dbReference>
<evidence type="ECO:0000256" key="1">
    <source>
        <dbReference type="ARBA" id="ARBA00005589"/>
    </source>
</evidence>
<dbReference type="STRING" id="1895771.BGO89_01085"/>
<comment type="function">
    <text evidence="4">Binds as a heterodimer with protein bS6 to the central domain of the 16S rRNA, where it helps stabilize the platform of the 30S subunit.</text>
</comment>
<evidence type="ECO:0000256" key="4">
    <source>
        <dbReference type="HAMAP-Rule" id="MF_00270"/>
    </source>
</evidence>
<dbReference type="GO" id="GO:0070181">
    <property type="term" value="F:small ribosomal subunit rRNA binding"/>
    <property type="evidence" value="ECO:0007669"/>
    <property type="project" value="TreeGrafter"/>
</dbReference>
<comment type="subunit">
    <text evidence="4">Part of the 30S ribosomal subunit. Forms a tight heterodimer with protein bS6.</text>
</comment>
<dbReference type="GO" id="GO:0005840">
    <property type="term" value="C:ribosome"/>
    <property type="evidence" value="ECO:0007669"/>
    <property type="project" value="UniProtKB-KW"/>
</dbReference>
<keyword evidence="2 4" id="KW-0689">Ribosomal protein</keyword>
<dbReference type="PANTHER" id="PTHR13479:SF40">
    <property type="entry name" value="SMALL RIBOSOMAL SUBUNIT PROTEIN BS18M"/>
    <property type="match status" value="1"/>
</dbReference>
<dbReference type="InterPro" id="IPR001648">
    <property type="entry name" value="Ribosomal_bS18"/>
</dbReference>
<dbReference type="GO" id="GO:0006412">
    <property type="term" value="P:translation"/>
    <property type="evidence" value="ECO:0007669"/>
    <property type="project" value="UniProtKB-UniRule"/>
</dbReference>
<dbReference type="PRINTS" id="PR00974">
    <property type="entry name" value="RIBOSOMALS18"/>
</dbReference>
<sequence>MNSPFRQKRNQPKKRVNPLKKSRMIDYLDGKFLSRFTNDQGKILPRRITGVTALQQRRLAMAIKYARHLAIVPFVAQDTR</sequence>
<dbReference type="Pfam" id="PF01084">
    <property type="entry name" value="Ribosomal_S18"/>
    <property type="match status" value="1"/>
</dbReference>
<evidence type="ECO:0000256" key="3">
    <source>
        <dbReference type="ARBA" id="ARBA00023274"/>
    </source>
</evidence>
<comment type="similarity">
    <text evidence="1 4 5">Belongs to the bacterial ribosomal protein bS18 family.</text>
</comment>
<dbReference type="GO" id="GO:1990904">
    <property type="term" value="C:ribonucleoprotein complex"/>
    <property type="evidence" value="ECO:0007669"/>
    <property type="project" value="UniProtKB-KW"/>
</dbReference>
<dbReference type="HAMAP" id="MF_00270">
    <property type="entry name" value="Ribosomal_bS18"/>
    <property type="match status" value="1"/>
</dbReference>
<dbReference type="AlphaFoldDB" id="A0A1M3L778"/>
<evidence type="ECO:0000256" key="5">
    <source>
        <dbReference type="RuleBase" id="RU003910"/>
    </source>
</evidence>
<dbReference type="EMBL" id="MKVH01000002">
    <property type="protein sequence ID" value="OJX61364.1"/>
    <property type="molecule type" value="Genomic_DNA"/>
</dbReference>
<keyword evidence="3 4" id="KW-0687">Ribonucleoprotein</keyword>
<accession>A0A1M3L778</accession>
<evidence type="ECO:0000313" key="6">
    <source>
        <dbReference type="EMBL" id="OJX61364.1"/>
    </source>
</evidence>
<evidence type="ECO:0000313" key="7">
    <source>
        <dbReference type="Proteomes" id="UP000184233"/>
    </source>
</evidence>
<protein>
    <recommendedName>
        <fullName evidence="4">Small ribosomal subunit protein bS18</fullName>
    </recommendedName>
</protein>
<reference evidence="6 7" key="1">
    <citation type="submission" date="2016-09" db="EMBL/GenBank/DDBJ databases">
        <title>Genome-resolved meta-omics ties microbial dynamics to process performance in biotechnology for thiocyanate degradation.</title>
        <authorList>
            <person name="Kantor R.S."/>
            <person name="Huddy R.J."/>
            <person name="Iyer R."/>
            <person name="Thomas B.C."/>
            <person name="Brown C.T."/>
            <person name="Anantharaman K."/>
            <person name="Tringe S."/>
            <person name="Hettich R.L."/>
            <person name="Harrison S.T."/>
            <person name="Banfield J.F."/>
        </authorList>
    </citation>
    <scope>NUCLEOTIDE SEQUENCE [LARGE SCALE GENOMIC DNA]</scope>
    <source>
        <strain evidence="6">59-99</strain>
    </source>
</reference>
<organism evidence="6 7">
    <name type="scientific">Candidatus Kapaibacterium thiocyanatum</name>
    <dbReference type="NCBI Taxonomy" id="1895771"/>
    <lineage>
        <taxon>Bacteria</taxon>
        <taxon>Pseudomonadati</taxon>
        <taxon>Candidatus Kapaibacteriota</taxon>
        <taxon>Candidatus Kapaibacteriia</taxon>
        <taxon>Candidatus Kapaibacteriales</taxon>
        <taxon>Candidatus Kapaibacteriaceae</taxon>
        <taxon>Candidatus Kapaibacterium</taxon>
    </lineage>
</organism>
<dbReference type="Gene3D" id="4.10.640.10">
    <property type="entry name" value="Ribosomal protein S18"/>
    <property type="match status" value="1"/>
</dbReference>